<evidence type="ECO:0000256" key="1">
    <source>
        <dbReference type="ARBA" id="ARBA00004651"/>
    </source>
</evidence>
<dbReference type="InterPro" id="IPR004937">
    <property type="entry name" value="Urea_transporter"/>
</dbReference>
<comment type="subcellular location">
    <subcellularLocation>
        <location evidence="1">Cell membrane</location>
        <topology evidence="1">Multi-pass membrane protein</topology>
    </subcellularLocation>
</comment>
<dbReference type="Gene3D" id="1.10.3430.10">
    <property type="entry name" value="Ammonium transporter AmtB like domains"/>
    <property type="match status" value="1"/>
</dbReference>
<name>A0A7R8HAA8_LEPSM</name>
<keyword evidence="5" id="KW-1133">Transmembrane helix</keyword>
<evidence type="ECO:0000256" key="7">
    <source>
        <dbReference type="ARBA" id="ARBA00033993"/>
    </source>
</evidence>
<evidence type="ECO:0000256" key="5">
    <source>
        <dbReference type="ARBA" id="ARBA00022989"/>
    </source>
</evidence>
<reference evidence="8" key="1">
    <citation type="submission" date="2021-02" db="EMBL/GenBank/DDBJ databases">
        <authorList>
            <person name="Bekaert M."/>
        </authorList>
    </citation>
    <scope>NUCLEOTIDE SEQUENCE</scope>
    <source>
        <strain evidence="8">IoA-00</strain>
    </source>
</reference>
<sequence>MSSSRRGLKNPWNTFLGNCNVVDSYLNEVDKNTKGDKRLKRQPWSLKWALPHFINVFLRSASMPILACNPISGLLIITGLFVAKVEFIFGFQPWAEITNGAATFNGLLFGAITTSVFPGFVGMENVPFHIWIIIPLGAIASVMLSGALSRAFRPFHLPYLALPFSIMCSIVFVAMQTQFEFPEVEIKHEEVLHEVNVLNTTEIDWIQVGEGIFLSIGQVYGVKCYITSALIAVAVFIFSPVLLFFVLLGASIGTLTGVGLVPIEHIQSVYDGGFGFNSILSCGFIGATYFICGIKPTILGAFNALIAVFVQVALSQQFVIPVFALPFSITSIFFSLLRSPGLIQSDGAGGYPEGNFFLWESRAKAEMEALERERKPC</sequence>
<keyword evidence="3" id="KW-1003">Cell membrane</keyword>
<dbReference type="InterPro" id="IPR029020">
    <property type="entry name" value="Ammonium/urea_transptr"/>
</dbReference>
<keyword evidence="4" id="KW-0812">Transmembrane</keyword>
<evidence type="ECO:0000313" key="9">
    <source>
        <dbReference type="Proteomes" id="UP000675881"/>
    </source>
</evidence>
<keyword evidence="6" id="KW-0472">Membrane</keyword>
<evidence type="ECO:0000313" key="8">
    <source>
        <dbReference type="EMBL" id="CAF2973018.1"/>
    </source>
</evidence>
<dbReference type="AlphaFoldDB" id="A0A7R8HAA8"/>
<dbReference type="PANTHER" id="PTHR10464:SF4">
    <property type="entry name" value="UREA TRANSPORTER"/>
    <property type="match status" value="1"/>
</dbReference>
<dbReference type="OrthoDB" id="426293at2759"/>
<comment type="similarity">
    <text evidence="2">Belongs to the urea transporter family.</text>
</comment>
<protein>
    <submittedName>
        <fullName evidence="8">SLC14A</fullName>
    </submittedName>
</protein>
<accession>A0A7R8HAA8</accession>
<dbReference type="Proteomes" id="UP000675881">
    <property type="component" value="Chromosome 6"/>
</dbReference>
<dbReference type="PANTHER" id="PTHR10464">
    <property type="entry name" value="UREA TRANSPORTER"/>
    <property type="match status" value="1"/>
</dbReference>
<dbReference type="Pfam" id="PF03253">
    <property type="entry name" value="UT"/>
    <property type="match status" value="1"/>
</dbReference>
<gene>
    <name evidence="8" type="ORF">LSAA_11940</name>
</gene>
<dbReference type="GO" id="GO:0015204">
    <property type="term" value="F:urea transmembrane transporter activity"/>
    <property type="evidence" value="ECO:0007669"/>
    <property type="project" value="InterPro"/>
</dbReference>
<evidence type="ECO:0000256" key="4">
    <source>
        <dbReference type="ARBA" id="ARBA00022692"/>
    </source>
</evidence>
<evidence type="ECO:0000256" key="6">
    <source>
        <dbReference type="ARBA" id="ARBA00023136"/>
    </source>
</evidence>
<organism evidence="8 9">
    <name type="scientific">Lepeophtheirus salmonis</name>
    <name type="common">Salmon louse</name>
    <name type="synonym">Caligus salmonis</name>
    <dbReference type="NCBI Taxonomy" id="72036"/>
    <lineage>
        <taxon>Eukaryota</taxon>
        <taxon>Metazoa</taxon>
        <taxon>Ecdysozoa</taxon>
        <taxon>Arthropoda</taxon>
        <taxon>Crustacea</taxon>
        <taxon>Multicrustacea</taxon>
        <taxon>Hexanauplia</taxon>
        <taxon>Copepoda</taxon>
        <taxon>Siphonostomatoida</taxon>
        <taxon>Caligidae</taxon>
        <taxon>Lepeophtheirus</taxon>
    </lineage>
</organism>
<evidence type="ECO:0000256" key="2">
    <source>
        <dbReference type="ARBA" id="ARBA00005914"/>
    </source>
</evidence>
<keyword evidence="9" id="KW-1185">Reference proteome</keyword>
<comment type="catalytic activity">
    <reaction evidence="7">
        <text>urea(in) = urea(out)</text>
        <dbReference type="Rhea" id="RHEA:32799"/>
        <dbReference type="ChEBI" id="CHEBI:16199"/>
    </reaction>
</comment>
<dbReference type="GO" id="GO:0005886">
    <property type="term" value="C:plasma membrane"/>
    <property type="evidence" value="ECO:0007669"/>
    <property type="project" value="UniProtKB-SubCell"/>
</dbReference>
<dbReference type="EMBL" id="HG994585">
    <property type="protein sequence ID" value="CAF2973018.1"/>
    <property type="molecule type" value="Genomic_DNA"/>
</dbReference>
<proteinExistence type="inferred from homology"/>
<evidence type="ECO:0000256" key="3">
    <source>
        <dbReference type="ARBA" id="ARBA00022475"/>
    </source>
</evidence>